<feature type="signal peptide" evidence="1">
    <location>
        <begin position="1"/>
        <end position="18"/>
    </location>
</feature>
<sequence length="103" mass="11549">MSYFLFSLFLNLFGCSLSCQPIFSLKHFLFGILGFSLHWPGFSLLQEASMLPWLLYLASAPSVLTHSNHGHKSVWQIFTEVLYYSRGQGMVNGRDSALSGQGI</sequence>
<protein>
    <recommendedName>
        <fullName evidence="4">Secreted protein</fullName>
    </recommendedName>
</protein>
<evidence type="ECO:0000313" key="3">
    <source>
        <dbReference type="Proteomes" id="UP001176941"/>
    </source>
</evidence>
<name>A0ABN8ZPN1_RANTA</name>
<evidence type="ECO:0000256" key="1">
    <source>
        <dbReference type="SAM" id="SignalP"/>
    </source>
</evidence>
<keyword evidence="3" id="KW-1185">Reference proteome</keyword>
<evidence type="ECO:0000313" key="2">
    <source>
        <dbReference type="EMBL" id="CAI9175719.1"/>
    </source>
</evidence>
<evidence type="ECO:0008006" key="4">
    <source>
        <dbReference type="Google" id="ProtNLM"/>
    </source>
</evidence>
<keyword evidence="1" id="KW-0732">Signal</keyword>
<organism evidence="2 3">
    <name type="scientific">Rangifer tarandus platyrhynchus</name>
    <name type="common">Svalbard reindeer</name>
    <dbReference type="NCBI Taxonomy" id="3082113"/>
    <lineage>
        <taxon>Eukaryota</taxon>
        <taxon>Metazoa</taxon>
        <taxon>Chordata</taxon>
        <taxon>Craniata</taxon>
        <taxon>Vertebrata</taxon>
        <taxon>Euteleostomi</taxon>
        <taxon>Mammalia</taxon>
        <taxon>Eutheria</taxon>
        <taxon>Laurasiatheria</taxon>
        <taxon>Artiodactyla</taxon>
        <taxon>Ruminantia</taxon>
        <taxon>Pecora</taxon>
        <taxon>Cervidae</taxon>
        <taxon>Odocoileinae</taxon>
        <taxon>Rangifer</taxon>
    </lineage>
</organism>
<gene>
    <name evidence="2" type="ORF">MRATA1EN1_LOCUS24681</name>
</gene>
<proteinExistence type="predicted"/>
<reference evidence="2" key="1">
    <citation type="submission" date="2023-04" db="EMBL/GenBank/DDBJ databases">
        <authorList>
            <consortium name="ELIXIR-Norway"/>
        </authorList>
    </citation>
    <scope>NUCLEOTIDE SEQUENCE [LARGE SCALE GENOMIC DNA]</scope>
</reference>
<accession>A0ABN8ZPN1</accession>
<feature type="chain" id="PRO_5047320047" description="Secreted protein" evidence="1">
    <location>
        <begin position="19"/>
        <end position="103"/>
    </location>
</feature>
<dbReference type="Proteomes" id="UP001176941">
    <property type="component" value="Chromosome 5"/>
</dbReference>
<dbReference type="EMBL" id="OX459941">
    <property type="protein sequence ID" value="CAI9175719.1"/>
    <property type="molecule type" value="Genomic_DNA"/>
</dbReference>